<name>A0ABY2J463_9MICO</name>
<accession>A0ABY2J463</accession>
<keyword evidence="3" id="KW-1185">Reference proteome</keyword>
<proteinExistence type="predicted"/>
<organism evidence="2 3">
    <name type="scientific">Cryobacterium breve</name>
    <dbReference type="NCBI Taxonomy" id="1259258"/>
    <lineage>
        <taxon>Bacteria</taxon>
        <taxon>Bacillati</taxon>
        <taxon>Actinomycetota</taxon>
        <taxon>Actinomycetes</taxon>
        <taxon>Micrococcales</taxon>
        <taxon>Microbacteriaceae</taxon>
        <taxon>Cryobacterium</taxon>
    </lineage>
</organism>
<dbReference type="RefSeq" id="WP_134362775.1">
    <property type="nucleotide sequence ID" value="NZ_SOGJ01000013.1"/>
</dbReference>
<dbReference type="Proteomes" id="UP000298355">
    <property type="component" value="Unassembled WGS sequence"/>
</dbReference>
<dbReference type="Pfam" id="PF07731">
    <property type="entry name" value="Cu-oxidase_2"/>
    <property type="match status" value="1"/>
</dbReference>
<dbReference type="InterPro" id="IPR011706">
    <property type="entry name" value="Cu-oxidase_C"/>
</dbReference>
<feature type="domain" description="Plastocyanin-like" evidence="1">
    <location>
        <begin position="21"/>
        <end position="75"/>
    </location>
</feature>
<protein>
    <recommendedName>
        <fullName evidence="1">Plastocyanin-like domain-containing protein</fullName>
    </recommendedName>
</protein>
<dbReference type="EMBL" id="SOGJ01000013">
    <property type="protein sequence ID" value="TFC99614.1"/>
    <property type="molecule type" value="Genomic_DNA"/>
</dbReference>
<evidence type="ECO:0000259" key="1">
    <source>
        <dbReference type="Pfam" id="PF07731"/>
    </source>
</evidence>
<dbReference type="InterPro" id="IPR008972">
    <property type="entry name" value="Cupredoxin"/>
</dbReference>
<sequence>MPLGGLEPVHRRVSPMYIIERSGLSVRTIMWKDVVTIPARSNVPVRIAFDDFSRRAVYHCHILDHEDSELMVIINANRQQLM</sequence>
<comment type="caution">
    <text evidence="2">The sequence shown here is derived from an EMBL/GenBank/DDBJ whole genome shotgun (WGS) entry which is preliminary data.</text>
</comment>
<dbReference type="Gene3D" id="2.60.40.420">
    <property type="entry name" value="Cupredoxins - blue copper proteins"/>
    <property type="match status" value="1"/>
</dbReference>
<evidence type="ECO:0000313" key="2">
    <source>
        <dbReference type="EMBL" id="TFC99614.1"/>
    </source>
</evidence>
<gene>
    <name evidence="2" type="ORF">E3O65_05690</name>
</gene>
<dbReference type="SUPFAM" id="SSF49503">
    <property type="entry name" value="Cupredoxins"/>
    <property type="match status" value="1"/>
</dbReference>
<evidence type="ECO:0000313" key="3">
    <source>
        <dbReference type="Proteomes" id="UP000298355"/>
    </source>
</evidence>
<reference evidence="2 3" key="1">
    <citation type="submission" date="2019-03" db="EMBL/GenBank/DDBJ databases">
        <title>Genomics of glacier-inhabiting Cryobacterium strains.</title>
        <authorList>
            <person name="Liu Q."/>
            <person name="Xin Y.-H."/>
        </authorList>
    </citation>
    <scope>NUCLEOTIDE SEQUENCE [LARGE SCALE GENOMIC DNA]</scope>
    <source>
        <strain evidence="2 3">TMT4-23</strain>
    </source>
</reference>